<evidence type="ECO:0000256" key="1">
    <source>
        <dbReference type="PROSITE-ProRule" id="PRU00520"/>
    </source>
</evidence>
<dbReference type="Gene3D" id="3.30.70.100">
    <property type="match status" value="1"/>
</dbReference>
<proteinExistence type="inferred from homology"/>
<reference evidence="4 5" key="1">
    <citation type="submission" date="2014-07" db="EMBL/GenBank/DDBJ databases">
        <title>Methanogenic archaea and the global carbon cycle.</title>
        <authorList>
            <person name="Henriksen J.R."/>
            <person name="Luke J."/>
            <person name="Reinhart S."/>
            <person name="Benedict M.N."/>
            <person name="Youngblut N.D."/>
            <person name="Metcalf M.E."/>
            <person name="Whitaker R.J."/>
            <person name="Metcalf W.W."/>
        </authorList>
    </citation>
    <scope>NUCLEOTIDE SEQUENCE [LARGE SCALE GENOMIC DNA]</scope>
    <source>
        <strain evidence="4 5">T4/M</strain>
    </source>
</reference>
<gene>
    <name evidence="4" type="ORF">MSSIT_2259</name>
</gene>
<evidence type="ECO:0000256" key="2">
    <source>
        <dbReference type="RuleBase" id="RU004168"/>
    </source>
</evidence>
<evidence type="ECO:0000313" key="4">
    <source>
        <dbReference type="EMBL" id="AKB28978.1"/>
    </source>
</evidence>
<dbReference type="InterPro" id="IPR001792">
    <property type="entry name" value="Acylphosphatase-like_dom"/>
</dbReference>
<protein>
    <submittedName>
        <fullName evidence="4">Acylphosphatase</fullName>
    </submittedName>
</protein>
<evidence type="ECO:0000313" key="5">
    <source>
        <dbReference type="Proteomes" id="UP000033111"/>
    </source>
</evidence>
<dbReference type="KEGG" id="msw:MSSIT_2259"/>
<name>A0A0E3P7T6_9EURY</name>
<dbReference type="Pfam" id="PF00708">
    <property type="entry name" value="Acylphosphatase"/>
    <property type="match status" value="1"/>
</dbReference>
<feature type="domain" description="Acylphosphatase-like" evidence="3">
    <location>
        <begin position="1"/>
        <end position="58"/>
    </location>
</feature>
<dbReference type="PATRIC" id="fig|1434120.4.peg.2940"/>
<evidence type="ECO:0000259" key="3">
    <source>
        <dbReference type="PROSITE" id="PS51160"/>
    </source>
</evidence>
<dbReference type="EMBL" id="CP009506">
    <property type="protein sequence ID" value="AKB28978.1"/>
    <property type="molecule type" value="Genomic_DNA"/>
</dbReference>
<keyword evidence="5" id="KW-1185">Reference proteome</keyword>
<comment type="similarity">
    <text evidence="2">Belongs to the acylphosphatase family.</text>
</comment>
<dbReference type="AlphaFoldDB" id="A0A0E3P7T6"/>
<dbReference type="Proteomes" id="UP000033111">
    <property type="component" value="Chromosome"/>
</dbReference>
<dbReference type="HOGENOM" id="CLU_141932_3_2_2"/>
<dbReference type="SUPFAM" id="SSF54975">
    <property type="entry name" value="Acylphosphatase/BLUF domain-like"/>
    <property type="match status" value="1"/>
</dbReference>
<accession>A0A0E3P7T6</accession>
<comment type="caution">
    <text evidence="1">Lacks conserved residue(s) required for the propagation of feature annotation.</text>
</comment>
<sequence>MDCNPKNLRDGRVFVLAEGRTESLELLINELRKGPIFAHVEDVDVTFEKALGNVYELS</sequence>
<dbReference type="PROSITE" id="PS51160">
    <property type="entry name" value="ACYLPHOSPHATASE_3"/>
    <property type="match status" value="1"/>
</dbReference>
<dbReference type="InterPro" id="IPR036046">
    <property type="entry name" value="Acylphosphatase-like_dom_sf"/>
</dbReference>
<organism evidence="4 5">
    <name type="scientific">Methanosarcina siciliae T4/M</name>
    <dbReference type="NCBI Taxonomy" id="1434120"/>
    <lineage>
        <taxon>Archaea</taxon>
        <taxon>Methanobacteriati</taxon>
        <taxon>Methanobacteriota</taxon>
        <taxon>Stenosarchaea group</taxon>
        <taxon>Methanomicrobia</taxon>
        <taxon>Methanosarcinales</taxon>
        <taxon>Methanosarcinaceae</taxon>
        <taxon>Methanosarcina</taxon>
    </lineage>
</organism>